<organism evidence="2 3">
    <name type="scientific">Pseudomonas psychrophila</name>
    <dbReference type="NCBI Taxonomy" id="122355"/>
    <lineage>
        <taxon>Bacteria</taxon>
        <taxon>Pseudomonadati</taxon>
        <taxon>Pseudomonadota</taxon>
        <taxon>Gammaproteobacteria</taxon>
        <taxon>Pseudomonadales</taxon>
        <taxon>Pseudomonadaceae</taxon>
        <taxon>Pseudomonas</taxon>
    </lineage>
</organism>
<dbReference type="Proteomes" id="UP000658390">
    <property type="component" value="Unassembled WGS sequence"/>
</dbReference>
<keyword evidence="1" id="KW-0472">Membrane</keyword>
<proteinExistence type="predicted"/>
<accession>A0A8I1K750</accession>
<evidence type="ECO:0000256" key="1">
    <source>
        <dbReference type="SAM" id="Phobius"/>
    </source>
</evidence>
<evidence type="ECO:0008006" key="4">
    <source>
        <dbReference type="Google" id="ProtNLM"/>
    </source>
</evidence>
<evidence type="ECO:0000313" key="2">
    <source>
        <dbReference type="EMBL" id="MBJ2259469.1"/>
    </source>
</evidence>
<comment type="caution">
    <text evidence="2">The sequence shown here is derived from an EMBL/GenBank/DDBJ whole genome shotgun (WGS) entry which is preliminary data.</text>
</comment>
<dbReference type="EMBL" id="JAEKCZ010000030">
    <property type="protein sequence ID" value="MBJ2259469.1"/>
    <property type="molecule type" value="Genomic_DNA"/>
</dbReference>
<name>A0A8I1K750_9PSED</name>
<keyword evidence="1" id="KW-0812">Transmembrane</keyword>
<gene>
    <name evidence="2" type="ORF">JFT45_23470</name>
</gene>
<sequence>MSIGNNLPKKSRSLISALILLLPVVVIACIDIALVYYQFALAPSVEVKNLVPSATLTNTAWLLGKFFFFGGVVLVMVILRHLIFTQSMGLFILSAGGLAVHIATSIIVESAVVTPFIAMNALNFFG</sequence>
<dbReference type="RefSeq" id="WP_198822939.1">
    <property type="nucleotide sequence ID" value="NZ_JAEKCZ010000030.1"/>
</dbReference>
<feature type="transmembrane region" description="Helical" evidence="1">
    <location>
        <begin position="59"/>
        <end position="79"/>
    </location>
</feature>
<keyword evidence="1" id="KW-1133">Transmembrane helix</keyword>
<dbReference type="AlphaFoldDB" id="A0A8I1K750"/>
<reference evidence="2" key="1">
    <citation type="submission" date="2020-12" db="EMBL/GenBank/DDBJ databases">
        <title>Antibiotic resistance and phylogeny of Pseudomonas spp. isolated over three decades from chicken meat in the Norwegian food chain.</title>
        <authorList>
            <person name="Moen B."/>
        </authorList>
    </citation>
    <scope>NUCLEOTIDE SEQUENCE</scope>
    <source>
        <strain evidence="2">MF6762</strain>
    </source>
</reference>
<feature type="transmembrane region" description="Helical" evidence="1">
    <location>
        <begin position="91"/>
        <end position="118"/>
    </location>
</feature>
<protein>
    <recommendedName>
        <fullName evidence="4">DUF4386 domain-containing protein</fullName>
    </recommendedName>
</protein>
<feature type="transmembrane region" description="Helical" evidence="1">
    <location>
        <begin position="12"/>
        <end position="39"/>
    </location>
</feature>
<evidence type="ECO:0000313" key="3">
    <source>
        <dbReference type="Proteomes" id="UP000658390"/>
    </source>
</evidence>